<gene>
    <name evidence="1" type="ORF">GA0061094_2972</name>
</gene>
<evidence type="ECO:0000313" key="1">
    <source>
        <dbReference type="EMBL" id="SCC18434.1"/>
    </source>
</evidence>
<name>A0A0V8HFY6_9BACI</name>
<dbReference type="EMBL" id="FMAU01000003">
    <property type="protein sequence ID" value="SCC18434.1"/>
    <property type="molecule type" value="Genomic_DNA"/>
</dbReference>
<accession>A0A0V8HFY6</accession>
<organism evidence="1 2">
    <name type="scientific">[Bacillus] enclensis</name>
    <dbReference type="NCBI Taxonomy" id="1402860"/>
    <lineage>
        <taxon>Bacteria</taxon>
        <taxon>Bacillati</taxon>
        <taxon>Bacillota</taxon>
        <taxon>Bacilli</taxon>
        <taxon>Bacillales</taxon>
        <taxon>Bacillaceae</taxon>
        <taxon>Rossellomorea</taxon>
    </lineage>
</organism>
<dbReference type="AlphaFoldDB" id="A0A0V8HFY6"/>
<keyword evidence="2" id="KW-1185">Reference proteome</keyword>
<proteinExistence type="predicted"/>
<protein>
    <submittedName>
        <fullName evidence="1">Uncharacterized protein</fullName>
    </submittedName>
</protein>
<sequence>MDKGKKELPDFKQLDDRLIAEPSQGPFFEIKTNLDTPVTEDNPYISSETSNEEIEKIKRFFDDDVY</sequence>
<dbReference type="OrthoDB" id="2469080at2"/>
<evidence type="ECO:0000313" key="2">
    <source>
        <dbReference type="Proteomes" id="UP000181997"/>
    </source>
</evidence>
<dbReference type="Proteomes" id="UP000181997">
    <property type="component" value="Unassembled WGS sequence"/>
</dbReference>
<dbReference type="RefSeq" id="WP_032085832.1">
    <property type="nucleotide sequence ID" value="NZ_FMAU01000003.1"/>
</dbReference>
<reference evidence="2" key="1">
    <citation type="submission" date="2016-08" db="EMBL/GenBank/DDBJ databases">
        <authorList>
            <person name="Varghese N."/>
            <person name="Submissions Spin"/>
        </authorList>
    </citation>
    <scope>NUCLEOTIDE SEQUENCE [LARGE SCALE GENOMIC DNA]</scope>
    <source>
        <strain evidence="2">SGD-1123</strain>
    </source>
</reference>